<keyword evidence="6" id="KW-0119">Carbohydrate metabolism</keyword>
<evidence type="ECO:0000256" key="8">
    <source>
        <dbReference type="ARBA" id="ARBA00036346"/>
    </source>
</evidence>
<evidence type="ECO:0000256" key="6">
    <source>
        <dbReference type="ARBA" id="ARBA00023277"/>
    </source>
</evidence>
<dbReference type="SUPFAM" id="SSF142764">
    <property type="entry name" value="YgbK-like"/>
    <property type="match status" value="1"/>
</dbReference>
<dbReference type="RefSeq" id="WP_100368131.1">
    <property type="nucleotide sequence ID" value="NZ_PGTY01000002.1"/>
</dbReference>
<dbReference type="InterPro" id="IPR050007">
    <property type="entry name" value="OtnK"/>
</dbReference>
<feature type="domain" description="Four-carbon acid sugar kinase nucleotide binding" evidence="14">
    <location>
        <begin position="244"/>
        <end position="395"/>
    </location>
</feature>
<dbReference type="NCBIfam" id="NF043035">
    <property type="entry name" value="OxoTetrKin"/>
    <property type="match status" value="1"/>
</dbReference>
<keyword evidence="5" id="KW-0067">ATP-binding</keyword>
<dbReference type="InterPro" id="IPR031475">
    <property type="entry name" value="NBD_C"/>
</dbReference>
<dbReference type="InterPro" id="IPR042213">
    <property type="entry name" value="NBD_C_sf"/>
</dbReference>
<accession>A0A2M8W4B9</accession>
<reference evidence="15 16" key="1">
    <citation type="submission" date="2017-11" db="EMBL/GenBank/DDBJ databases">
        <title>Genomic Encyclopedia of Archaeal and Bacterial Type Strains, Phase II (KMG-II): From Individual Species to Whole Genera.</title>
        <authorList>
            <person name="Goeker M."/>
        </authorList>
    </citation>
    <scope>NUCLEOTIDE SEQUENCE [LARGE SCALE GENOMIC DNA]</scope>
    <source>
        <strain evidence="15 16">DSM 29128</strain>
    </source>
</reference>
<dbReference type="Gene3D" id="3.40.980.20">
    <property type="entry name" value="Four-carbon acid sugar kinase, nucleotide binding domain"/>
    <property type="match status" value="1"/>
</dbReference>
<evidence type="ECO:0000256" key="7">
    <source>
        <dbReference type="ARBA" id="ARBA00035898"/>
    </source>
</evidence>
<protein>
    <recommendedName>
        <fullName evidence="11">3-oxo-tetronate kinase</fullName>
        <ecNumber evidence="10">2.7.1.217</ecNumber>
    </recommendedName>
    <alternativeName>
        <fullName evidence="12">3-dehydrotetronate 4-kinase</fullName>
    </alternativeName>
</protein>
<evidence type="ECO:0000256" key="4">
    <source>
        <dbReference type="ARBA" id="ARBA00022777"/>
    </source>
</evidence>
<keyword evidence="2" id="KW-0808">Transferase</keyword>
<evidence type="ECO:0000256" key="5">
    <source>
        <dbReference type="ARBA" id="ARBA00022840"/>
    </source>
</evidence>
<gene>
    <name evidence="15" type="ORF">BC777_2121</name>
</gene>
<keyword evidence="3" id="KW-0547">Nucleotide-binding</keyword>
<dbReference type="Proteomes" id="UP000228531">
    <property type="component" value="Unassembled WGS sequence"/>
</dbReference>
<comment type="caution">
    <text evidence="15">The sequence shown here is derived from an EMBL/GenBank/DDBJ whole genome shotgun (WGS) entry which is preliminary data.</text>
</comment>
<dbReference type="EMBL" id="PGTY01000002">
    <property type="protein sequence ID" value="PJI85775.1"/>
    <property type="molecule type" value="Genomic_DNA"/>
</dbReference>
<evidence type="ECO:0000256" key="3">
    <source>
        <dbReference type="ARBA" id="ARBA00022741"/>
    </source>
</evidence>
<evidence type="ECO:0000259" key="14">
    <source>
        <dbReference type="Pfam" id="PF17042"/>
    </source>
</evidence>
<comment type="catalytic activity">
    <reaction evidence="8">
        <text>3-dehydro-D-erythronate + ATP = 3-dehydro-4-O-phospho-D-erythronate + ADP + H(+)</text>
        <dbReference type="Rhea" id="RHEA:52556"/>
        <dbReference type="ChEBI" id="CHEBI:15378"/>
        <dbReference type="ChEBI" id="CHEBI:30616"/>
        <dbReference type="ChEBI" id="CHEBI:57958"/>
        <dbReference type="ChEBI" id="CHEBI:136593"/>
        <dbReference type="ChEBI" id="CHEBI:456216"/>
        <dbReference type="EC" id="2.7.1.217"/>
    </reaction>
</comment>
<evidence type="ECO:0000259" key="13">
    <source>
        <dbReference type="Pfam" id="PF07005"/>
    </source>
</evidence>
<feature type="domain" description="Four-carbon acid sugar kinase N-terminal" evidence="13">
    <location>
        <begin position="3"/>
        <end position="223"/>
    </location>
</feature>
<dbReference type="EC" id="2.7.1.217" evidence="10"/>
<comment type="similarity">
    <text evidence="1">Belongs to the four-carbon acid sugar kinase family.</text>
</comment>
<evidence type="ECO:0000256" key="2">
    <source>
        <dbReference type="ARBA" id="ARBA00022679"/>
    </source>
</evidence>
<evidence type="ECO:0000313" key="16">
    <source>
        <dbReference type="Proteomes" id="UP000228531"/>
    </source>
</evidence>
<evidence type="ECO:0000256" key="11">
    <source>
        <dbReference type="ARBA" id="ARBA00039461"/>
    </source>
</evidence>
<dbReference type="GO" id="GO:0005524">
    <property type="term" value="F:ATP binding"/>
    <property type="evidence" value="ECO:0007669"/>
    <property type="project" value="UniProtKB-KW"/>
</dbReference>
<organism evidence="15 16">
    <name type="scientific">Yoonia maricola</name>
    <dbReference type="NCBI Taxonomy" id="420999"/>
    <lineage>
        <taxon>Bacteria</taxon>
        <taxon>Pseudomonadati</taxon>
        <taxon>Pseudomonadota</taxon>
        <taxon>Alphaproteobacteria</taxon>
        <taxon>Rhodobacterales</taxon>
        <taxon>Paracoccaceae</taxon>
        <taxon>Yoonia</taxon>
    </lineage>
</organism>
<name>A0A2M8W4B9_9RHOB</name>
<dbReference type="InterPro" id="IPR037051">
    <property type="entry name" value="4-carb_acid_sugar_kinase_N_sf"/>
</dbReference>
<comment type="catalytic activity">
    <reaction evidence="7">
        <text>3-dehydro-L-erythronate + ATP = 3-dehydro-4-O-phospho-L-erythronate + ADP + H(+)</text>
        <dbReference type="Rhea" id="RHEA:52552"/>
        <dbReference type="ChEBI" id="CHEBI:15378"/>
        <dbReference type="ChEBI" id="CHEBI:30616"/>
        <dbReference type="ChEBI" id="CHEBI:136592"/>
        <dbReference type="ChEBI" id="CHEBI:136670"/>
        <dbReference type="ChEBI" id="CHEBI:456216"/>
        <dbReference type="EC" id="2.7.1.217"/>
    </reaction>
</comment>
<dbReference type="InterPro" id="IPR010737">
    <property type="entry name" value="4-carb_acid_sugar_kinase_N"/>
</dbReference>
<proteinExistence type="inferred from homology"/>
<evidence type="ECO:0000256" key="1">
    <source>
        <dbReference type="ARBA" id="ARBA00005715"/>
    </source>
</evidence>
<evidence type="ECO:0000256" key="10">
    <source>
        <dbReference type="ARBA" id="ARBA00039095"/>
    </source>
</evidence>
<dbReference type="Gene3D" id="3.40.50.10840">
    <property type="entry name" value="Putative sugar-binding, N-terminal domain"/>
    <property type="match status" value="1"/>
</dbReference>
<dbReference type="GO" id="GO:0016301">
    <property type="term" value="F:kinase activity"/>
    <property type="evidence" value="ECO:0007669"/>
    <property type="project" value="UniProtKB-KW"/>
</dbReference>
<dbReference type="AlphaFoldDB" id="A0A2M8W4B9"/>
<comment type="function">
    <text evidence="9">Catalyzes the ATP-dependent phosphorylation of 3-oxo-tetronate to 3-oxo-tetronate 4-phosphate.</text>
</comment>
<dbReference type="OrthoDB" id="191465at2"/>
<sequence length="406" mass="41283">MKLGIIADDFTGASDIGLTLAEAGMAVAQFIGVPAIKADPSLDAGVIALKSRTAPVEEAVTESIAACDWLSAQGAEQIVLKVCSTFDSTAEGNIGPVLDALAKRLNAGSVIVCPAFPENGRSVYQGHLFVADKLLNESGMQDHPLTPMKDADLRRVLGAQSSREVGHIPTLTVLQGAGAIKAALTNDAHMITDAITDADLIAVGQAAKDLPLLCGGSGIAMGLPANFGLAAAAPTWQAITGSGAVLSGSCSIATRNQVDSFMADAPSFQISADRAVAGEYNVDEIAEWVLAQEQPPLVHSSADPVVVQEAQDAHGTGVAAAAIEKLFAQLAPAIVAGGVRRLVVAGGETSGAVVTGLGANTLTIGPRVAAGVPLVRFGDIALALKSGNFGDPNFFAEALTMMERSA</sequence>
<keyword evidence="4" id="KW-0418">Kinase</keyword>
<dbReference type="Pfam" id="PF17042">
    <property type="entry name" value="NBD_C"/>
    <property type="match status" value="1"/>
</dbReference>
<evidence type="ECO:0000313" key="15">
    <source>
        <dbReference type="EMBL" id="PJI85775.1"/>
    </source>
</evidence>
<keyword evidence="16" id="KW-1185">Reference proteome</keyword>
<evidence type="ECO:0000256" key="9">
    <source>
        <dbReference type="ARBA" id="ARBA00037335"/>
    </source>
</evidence>
<dbReference type="Pfam" id="PF07005">
    <property type="entry name" value="SBD_N"/>
    <property type="match status" value="1"/>
</dbReference>
<evidence type="ECO:0000256" key="12">
    <source>
        <dbReference type="ARBA" id="ARBA00041377"/>
    </source>
</evidence>